<protein>
    <submittedName>
        <fullName evidence="1">Uncharacterized protein</fullName>
    </submittedName>
</protein>
<name>A0AA41RR32_PAPNU</name>
<comment type="caution">
    <text evidence="1">The sequence shown here is derived from an EMBL/GenBank/DDBJ whole genome shotgun (WGS) entry which is preliminary data.</text>
</comment>
<dbReference type="AlphaFoldDB" id="A0AA41RR32"/>
<accession>A0AA41RR32</accession>
<evidence type="ECO:0000313" key="2">
    <source>
        <dbReference type="EMBL" id="MCL7036830.1"/>
    </source>
</evidence>
<dbReference type="EMBL" id="JAJJMA010172481">
    <property type="protein sequence ID" value="MCL7036830.1"/>
    <property type="molecule type" value="Genomic_DNA"/>
</dbReference>
<organism evidence="1 3">
    <name type="scientific">Papaver nudicaule</name>
    <name type="common">Iceland poppy</name>
    <dbReference type="NCBI Taxonomy" id="74823"/>
    <lineage>
        <taxon>Eukaryota</taxon>
        <taxon>Viridiplantae</taxon>
        <taxon>Streptophyta</taxon>
        <taxon>Embryophyta</taxon>
        <taxon>Tracheophyta</taxon>
        <taxon>Spermatophyta</taxon>
        <taxon>Magnoliopsida</taxon>
        <taxon>Ranunculales</taxon>
        <taxon>Papaveraceae</taxon>
        <taxon>Papaveroideae</taxon>
        <taxon>Papaver</taxon>
    </lineage>
</organism>
<evidence type="ECO:0000313" key="3">
    <source>
        <dbReference type="Proteomes" id="UP001177140"/>
    </source>
</evidence>
<proteinExistence type="predicted"/>
<evidence type="ECO:0000313" key="1">
    <source>
        <dbReference type="EMBL" id="MCL7022469.1"/>
    </source>
</evidence>
<sequence>AVPREVTFDKKTKTNLIQWPVEEVEDLRLSSKKFEDVKVESGSVVHLDVDTATQ</sequence>
<dbReference type="Proteomes" id="UP001177140">
    <property type="component" value="Unassembled WGS sequence"/>
</dbReference>
<reference evidence="1" key="1">
    <citation type="submission" date="2022-03" db="EMBL/GenBank/DDBJ databases">
        <title>A functionally conserved STORR gene fusion in Papaver species that diverged 16.8 million years ago.</title>
        <authorList>
            <person name="Catania T."/>
        </authorList>
    </citation>
    <scope>NUCLEOTIDE SEQUENCE</scope>
    <source>
        <strain evidence="1">S-191538</strain>
    </source>
</reference>
<keyword evidence="3" id="KW-1185">Reference proteome</keyword>
<feature type="non-terminal residue" evidence="1">
    <location>
        <position position="54"/>
    </location>
</feature>
<feature type="non-terminal residue" evidence="1">
    <location>
        <position position="1"/>
    </location>
</feature>
<dbReference type="EMBL" id="JAJJMA010011398">
    <property type="protein sequence ID" value="MCL7022469.1"/>
    <property type="molecule type" value="Genomic_DNA"/>
</dbReference>
<gene>
    <name evidence="1" type="ORF">MKW94_010738</name>
    <name evidence="2" type="ORF">MKW94_021360</name>
</gene>